<feature type="compositionally biased region" description="Basic residues" evidence="1">
    <location>
        <begin position="40"/>
        <end position="53"/>
    </location>
</feature>
<dbReference type="EMBL" id="LAZR01062381">
    <property type="protein sequence ID" value="KKK61638.1"/>
    <property type="molecule type" value="Genomic_DNA"/>
</dbReference>
<evidence type="ECO:0000313" key="2">
    <source>
        <dbReference type="EMBL" id="KKK61638.1"/>
    </source>
</evidence>
<gene>
    <name evidence="2" type="ORF">LCGC14_3012350</name>
</gene>
<sequence>RHINALAEETGVKGVPKGTKKGAPAHLLELILEAQAQRSGKSRPKPAKAKAAPKAKAAAPKAKPADPEVTTGGDEDVPPYSEWTKKELYDEAAEREIDGRSGMDKDELVAALEANDDED</sequence>
<accession>A0A0F8WY98</accession>
<evidence type="ECO:0000256" key="1">
    <source>
        <dbReference type="SAM" id="MobiDB-lite"/>
    </source>
</evidence>
<proteinExistence type="predicted"/>
<comment type="caution">
    <text evidence="2">The sequence shown here is derived from an EMBL/GenBank/DDBJ whole genome shotgun (WGS) entry which is preliminary data.</text>
</comment>
<name>A0A0F8WY98_9ZZZZ</name>
<evidence type="ECO:0008006" key="3">
    <source>
        <dbReference type="Google" id="ProtNLM"/>
    </source>
</evidence>
<feature type="region of interest" description="Disordered" evidence="1">
    <location>
        <begin position="1"/>
        <end position="119"/>
    </location>
</feature>
<feature type="compositionally biased region" description="Basic and acidic residues" evidence="1">
    <location>
        <begin position="83"/>
        <end position="108"/>
    </location>
</feature>
<feature type="compositionally biased region" description="Low complexity" evidence="1">
    <location>
        <begin position="12"/>
        <end position="25"/>
    </location>
</feature>
<reference evidence="2" key="1">
    <citation type="journal article" date="2015" name="Nature">
        <title>Complex archaea that bridge the gap between prokaryotes and eukaryotes.</title>
        <authorList>
            <person name="Spang A."/>
            <person name="Saw J.H."/>
            <person name="Jorgensen S.L."/>
            <person name="Zaremba-Niedzwiedzka K."/>
            <person name="Martijn J."/>
            <person name="Lind A.E."/>
            <person name="van Eijk R."/>
            <person name="Schleper C."/>
            <person name="Guy L."/>
            <person name="Ettema T.J."/>
        </authorList>
    </citation>
    <scope>NUCLEOTIDE SEQUENCE</scope>
</reference>
<feature type="non-terminal residue" evidence="2">
    <location>
        <position position="1"/>
    </location>
</feature>
<protein>
    <recommendedName>
        <fullName evidence="3">Rho termination factor N-terminal domain-containing protein</fullName>
    </recommendedName>
</protein>
<dbReference type="AlphaFoldDB" id="A0A0F8WY98"/>
<organism evidence="2">
    <name type="scientific">marine sediment metagenome</name>
    <dbReference type="NCBI Taxonomy" id="412755"/>
    <lineage>
        <taxon>unclassified sequences</taxon>
        <taxon>metagenomes</taxon>
        <taxon>ecological metagenomes</taxon>
    </lineage>
</organism>